<comment type="caution">
    <text evidence="2">The sequence shown here is derived from an EMBL/GenBank/DDBJ whole genome shotgun (WGS) entry which is preliminary data.</text>
</comment>
<protein>
    <submittedName>
        <fullName evidence="2">C2H2-type zinc finger protein</fullName>
    </submittedName>
</protein>
<reference evidence="2 3" key="1">
    <citation type="journal article" date="2019" name="Int. J. Syst. Evol. Microbiol.">
        <title>The Global Catalogue of Microorganisms (GCM) 10K type strain sequencing project: providing services to taxonomists for standard genome sequencing and annotation.</title>
        <authorList>
            <consortium name="The Broad Institute Genomics Platform"/>
            <consortium name="The Broad Institute Genome Sequencing Center for Infectious Disease"/>
            <person name="Wu L."/>
            <person name="Ma J."/>
        </authorList>
    </citation>
    <scope>NUCLEOTIDE SEQUENCE [LARGE SCALE GENOMIC DNA]</scope>
    <source>
        <strain evidence="2 3">CGMCC 1.10387</strain>
    </source>
</reference>
<sequence length="70" mass="7812">MYECDYCDATFEAVSNLGGHIASAHRYGEVLEAGDQVPLFQTLTRLAEHLICLLNRSGRFLDVRGRARSP</sequence>
<dbReference type="AlphaFoldDB" id="A0ABD6DZS2"/>
<evidence type="ECO:0000313" key="3">
    <source>
        <dbReference type="Proteomes" id="UP001597092"/>
    </source>
</evidence>
<dbReference type="PROSITE" id="PS50157">
    <property type="entry name" value="ZINC_FINGER_C2H2_2"/>
    <property type="match status" value="1"/>
</dbReference>
<keyword evidence="3" id="KW-1185">Reference proteome</keyword>
<dbReference type="PROSITE" id="PS00028">
    <property type="entry name" value="ZINC_FINGER_C2H2_1"/>
    <property type="match status" value="1"/>
</dbReference>
<dbReference type="InterPro" id="IPR036236">
    <property type="entry name" value="Znf_C2H2_sf"/>
</dbReference>
<gene>
    <name evidence="2" type="ORF">ACFSAS_15535</name>
</gene>
<feature type="domain" description="C2H2-type" evidence="1">
    <location>
        <begin position="2"/>
        <end position="25"/>
    </location>
</feature>
<dbReference type="RefSeq" id="WP_256309138.1">
    <property type="nucleotide sequence ID" value="NZ_JBHUDP010000007.1"/>
</dbReference>
<dbReference type="Pfam" id="PF13912">
    <property type="entry name" value="zf-C2H2_6"/>
    <property type="match status" value="1"/>
</dbReference>
<dbReference type="InterPro" id="IPR013087">
    <property type="entry name" value="Znf_C2H2_type"/>
</dbReference>
<organism evidence="2 3">
    <name type="scientific">Halobellus litoreus</name>
    <dbReference type="NCBI Taxonomy" id="755310"/>
    <lineage>
        <taxon>Archaea</taxon>
        <taxon>Methanobacteriati</taxon>
        <taxon>Methanobacteriota</taxon>
        <taxon>Stenosarchaea group</taxon>
        <taxon>Halobacteria</taxon>
        <taxon>Halobacteriales</taxon>
        <taxon>Haloferacaceae</taxon>
        <taxon>Halobellus</taxon>
    </lineage>
</organism>
<dbReference type="Proteomes" id="UP001597092">
    <property type="component" value="Unassembled WGS sequence"/>
</dbReference>
<evidence type="ECO:0000313" key="2">
    <source>
        <dbReference type="EMBL" id="MFD1687022.1"/>
    </source>
</evidence>
<name>A0ABD6DZS2_9EURY</name>
<accession>A0ABD6DZS2</accession>
<evidence type="ECO:0000259" key="1">
    <source>
        <dbReference type="PROSITE" id="PS50157"/>
    </source>
</evidence>
<proteinExistence type="predicted"/>
<dbReference type="EMBL" id="JBHUDP010000007">
    <property type="protein sequence ID" value="MFD1687022.1"/>
    <property type="molecule type" value="Genomic_DNA"/>
</dbReference>
<dbReference type="SUPFAM" id="SSF57667">
    <property type="entry name" value="beta-beta-alpha zinc fingers"/>
    <property type="match status" value="1"/>
</dbReference>